<comment type="caution">
    <text evidence="1">The sequence shown here is derived from an EMBL/GenBank/DDBJ whole genome shotgun (WGS) entry which is preliminary data.</text>
</comment>
<dbReference type="EMBL" id="NFJD01000001">
    <property type="protein sequence ID" value="OUO57667.1"/>
    <property type="molecule type" value="Genomic_DNA"/>
</dbReference>
<gene>
    <name evidence="1" type="ORF">B5F75_02515</name>
</gene>
<organism evidence="1 2">
    <name type="scientific">Candidatus Avelusimicrobium gallicola</name>
    <dbReference type="NCBI Taxonomy" id="2562704"/>
    <lineage>
        <taxon>Bacteria</taxon>
        <taxon>Pseudomonadati</taxon>
        <taxon>Elusimicrobiota</taxon>
        <taxon>Elusimicrobia</taxon>
        <taxon>Elusimicrobiales</taxon>
        <taxon>Elusimicrobiaceae</taxon>
        <taxon>Candidatus Avelusimicrobium</taxon>
    </lineage>
</organism>
<protein>
    <submittedName>
        <fullName evidence="1">Uncharacterized protein</fullName>
    </submittedName>
</protein>
<dbReference type="InterPro" id="IPR011990">
    <property type="entry name" value="TPR-like_helical_dom_sf"/>
</dbReference>
<proteinExistence type="predicted"/>
<dbReference type="PANTHER" id="PTHR11102:SF160">
    <property type="entry name" value="ERAD-ASSOCIATED E3 UBIQUITIN-PROTEIN LIGASE COMPONENT HRD3"/>
    <property type="match status" value="1"/>
</dbReference>
<dbReference type="InterPro" id="IPR050767">
    <property type="entry name" value="Sel1_AlgK"/>
</dbReference>
<dbReference type="PANTHER" id="PTHR11102">
    <property type="entry name" value="SEL-1-LIKE PROTEIN"/>
    <property type="match status" value="1"/>
</dbReference>
<dbReference type="SMART" id="SM00671">
    <property type="entry name" value="SEL1"/>
    <property type="match status" value="8"/>
</dbReference>
<accession>A0A1Y4DEZ6</accession>
<dbReference type="Pfam" id="PF08238">
    <property type="entry name" value="Sel1"/>
    <property type="match status" value="8"/>
</dbReference>
<reference evidence="2" key="1">
    <citation type="submission" date="2017-04" db="EMBL/GenBank/DDBJ databases">
        <title>Function of individual gut microbiota members based on whole genome sequencing of pure cultures obtained from chicken caecum.</title>
        <authorList>
            <person name="Medvecky M."/>
            <person name="Cejkova D."/>
            <person name="Polansky O."/>
            <person name="Karasova D."/>
            <person name="Kubasova T."/>
            <person name="Cizek A."/>
            <person name="Rychlik I."/>
        </authorList>
    </citation>
    <scope>NUCLEOTIDE SEQUENCE [LARGE SCALE GENOMIC DNA]</scope>
    <source>
        <strain evidence="2">An273</strain>
    </source>
</reference>
<dbReference type="Proteomes" id="UP000196368">
    <property type="component" value="Unassembled WGS sequence"/>
</dbReference>
<keyword evidence="2" id="KW-1185">Reference proteome</keyword>
<dbReference type="Gene3D" id="1.25.40.10">
    <property type="entry name" value="Tetratricopeptide repeat domain"/>
    <property type="match status" value="2"/>
</dbReference>
<dbReference type="SUPFAM" id="SSF81901">
    <property type="entry name" value="HCP-like"/>
    <property type="match status" value="3"/>
</dbReference>
<dbReference type="AlphaFoldDB" id="A0A1Y4DEZ6"/>
<name>A0A1Y4DEZ6_9BACT</name>
<dbReference type="OrthoDB" id="9797030at2"/>
<evidence type="ECO:0000313" key="2">
    <source>
        <dbReference type="Proteomes" id="UP000196368"/>
    </source>
</evidence>
<dbReference type="InterPro" id="IPR006597">
    <property type="entry name" value="Sel1-like"/>
</dbReference>
<sequence length="377" mass="41178">MKTFLKIVLLLAVLAGVYVFVFYKTPQQREFEQTLSAAQAGDMQAAFKVAGLYAAGQGVKTPDGAQAAEWYRKAAADGNVEAAWKLAQLYIEGKVLPKNLEEAAVYLQLAAREGNAQAQTELGRFYEQGLGGLPSSRGEALNWYLQAGQQGDAQAQERAQDVQLEDPQLYEEVTRFQALLASAKTGDSQAQLEVGQMLREGYVIAQNNEEAARWFTQAWQEGEKLPQAAYELSRLYQNGEGVEKNEAKAMELLGAAAQAKNPDAQYQMGTLAYGANPPKYEDAFAWFSNAAAGGQAQGQYMTGFMLMQGQGTPKSVELAIQFFRKAAEQNHTAAQYVLGQIYWKGLGVPANKKEGEQWLRRAADSGNEAAKALLTSN</sequence>
<dbReference type="RefSeq" id="WP_087287433.1">
    <property type="nucleotide sequence ID" value="NZ_NFJD01000001.1"/>
</dbReference>
<evidence type="ECO:0000313" key="1">
    <source>
        <dbReference type="EMBL" id="OUO57667.1"/>
    </source>
</evidence>